<sequence length="150" mass="16183">MVIPKSAPLFKQTASVRWVSLKTLTGIWLEVFDDGDFAGKSMAPPSDELDGPTRLSGLLYPVEDCLGVSPDGVSSSSSIHIQATLTIIVGVDFSVDIVGARFFDDFGTWVIALQLLIRASGNGCRCRQHATFLYCKSDLVDDLLDWVGAA</sequence>
<evidence type="ECO:0000313" key="2">
    <source>
        <dbReference type="Proteomes" id="UP000006729"/>
    </source>
</evidence>
<accession>A0A2K1XY51</accession>
<evidence type="ECO:0000313" key="1">
    <source>
        <dbReference type="EMBL" id="PNT05704.1"/>
    </source>
</evidence>
<organism evidence="1 2">
    <name type="scientific">Populus trichocarpa</name>
    <name type="common">Western balsam poplar</name>
    <name type="synonym">Populus balsamifera subsp. trichocarpa</name>
    <dbReference type="NCBI Taxonomy" id="3694"/>
    <lineage>
        <taxon>Eukaryota</taxon>
        <taxon>Viridiplantae</taxon>
        <taxon>Streptophyta</taxon>
        <taxon>Embryophyta</taxon>
        <taxon>Tracheophyta</taxon>
        <taxon>Spermatophyta</taxon>
        <taxon>Magnoliopsida</taxon>
        <taxon>eudicotyledons</taxon>
        <taxon>Gunneridae</taxon>
        <taxon>Pentapetalae</taxon>
        <taxon>rosids</taxon>
        <taxon>fabids</taxon>
        <taxon>Malpighiales</taxon>
        <taxon>Salicaceae</taxon>
        <taxon>Saliceae</taxon>
        <taxon>Populus</taxon>
    </lineage>
</organism>
<proteinExistence type="predicted"/>
<keyword evidence="2" id="KW-1185">Reference proteome</keyword>
<name>A0A2K1XY51_POPTR</name>
<dbReference type="Proteomes" id="UP000006729">
    <property type="component" value="Chromosome 14"/>
</dbReference>
<protein>
    <submittedName>
        <fullName evidence="1">Uncharacterized protein</fullName>
    </submittedName>
</protein>
<gene>
    <name evidence="1" type="ORF">POPTR_014G189700</name>
</gene>
<dbReference type="InParanoid" id="A0A2K1XY51"/>
<reference evidence="1 2" key="1">
    <citation type="journal article" date="2006" name="Science">
        <title>The genome of black cottonwood, Populus trichocarpa (Torr. &amp; Gray).</title>
        <authorList>
            <person name="Tuskan G.A."/>
            <person name="Difazio S."/>
            <person name="Jansson S."/>
            <person name="Bohlmann J."/>
            <person name="Grigoriev I."/>
            <person name="Hellsten U."/>
            <person name="Putnam N."/>
            <person name="Ralph S."/>
            <person name="Rombauts S."/>
            <person name="Salamov A."/>
            <person name="Schein J."/>
            <person name="Sterck L."/>
            <person name="Aerts A."/>
            <person name="Bhalerao R.R."/>
            <person name="Bhalerao R.P."/>
            <person name="Blaudez D."/>
            <person name="Boerjan W."/>
            <person name="Brun A."/>
            <person name="Brunner A."/>
            <person name="Busov V."/>
            <person name="Campbell M."/>
            <person name="Carlson J."/>
            <person name="Chalot M."/>
            <person name="Chapman J."/>
            <person name="Chen G.L."/>
            <person name="Cooper D."/>
            <person name="Coutinho P.M."/>
            <person name="Couturier J."/>
            <person name="Covert S."/>
            <person name="Cronk Q."/>
            <person name="Cunningham R."/>
            <person name="Davis J."/>
            <person name="Degroeve S."/>
            <person name="Dejardin A."/>
            <person name="Depamphilis C."/>
            <person name="Detter J."/>
            <person name="Dirks B."/>
            <person name="Dubchak I."/>
            <person name="Duplessis S."/>
            <person name="Ehlting J."/>
            <person name="Ellis B."/>
            <person name="Gendler K."/>
            <person name="Goodstein D."/>
            <person name="Gribskov M."/>
            <person name="Grimwood J."/>
            <person name="Groover A."/>
            <person name="Gunter L."/>
            <person name="Hamberger B."/>
            <person name="Heinze B."/>
            <person name="Helariutta Y."/>
            <person name="Henrissat B."/>
            <person name="Holligan D."/>
            <person name="Holt R."/>
            <person name="Huang W."/>
            <person name="Islam-Faridi N."/>
            <person name="Jones S."/>
            <person name="Jones-Rhoades M."/>
            <person name="Jorgensen R."/>
            <person name="Joshi C."/>
            <person name="Kangasjarvi J."/>
            <person name="Karlsson J."/>
            <person name="Kelleher C."/>
            <person name="Kirkpatrick R."/>
            <person name="Kirst M."/>
            <person name="Kohler A."/>
            <person name="Kalluri U."/>
            <person name="Larimer F."/>
            <person name="Leebens-Mack J."/>
            <person name="Leple J.C."/>
            <person name="Locascio P."/>
            <person name="Lou Y."/>
            <person name="Lucas S."/>
            <person name="Martin F."/>
            <person name="Montanini B."/>
            <person name="Napoli C."/>
            <person name="Nelson D.R."/>
            <person name="Nelson C."/>
            <person name="Nieminen K."/>
            <person name="Nilsson O."/>
            <person name="Pereda V."/>
            <person name="Peter G."/>
            <person name="Philippe R."/>
            <person name="Pilate G."/>
            <person name="Poliakov A."/>
            <person name="Razumovskaya J."/>
            <person name="Richardson P."/>
            <person name="Rinaldi C."/>
            <person name="Ritland K."/>
            <person name="Rouze P."/>
            <person name="Ryaboy D."/>
            <person name="Schmutz J."/>
            <person name="Schrader J."/>
            <person name="Segerman B."/>
            <person name="Shin H."/>
            <person name="Siddiqui A."/>
            <person name="Sterky F."/>
            <person name="Terry A."/>
            <person name="Tsai C.J."/>
            <person name="Uberbacher E."/>
            <person name="Unneberg P."/>
            <person name="Vahala J."/>
            <person name="Wall K."/>
            <person name="Wessler S."/>
            <person name="Yang G."/>
            <person name="Yin T."/>
            <person name="Douglas C."/>
            <person name="Marra M."/>
            <person name="Sandberg G."/>
            <person name="Van de Peer Y."/>
            <person name="Rokhsar D."/>
        </authorList>
    </citation>
    <scope>NUCLEOTIDE SEQUENCE [LARGE SCALE GENOMIC DNA]</scope>
    <source>
        <strain evidence="2">cv. Nisqually</strain>
    </source>
</reference>
<dbReference type="AlphaFoldDB" id="A0A2K1XY51"/>
<dbReference type="EMBL" id="CM009303">
    <property type="protein sequence ID" value="PNT05704.1"/>
    <property type="molecule type" value="Genomic_DNA"/>
</dbReference>